<dbReference type="Proteomes" id="UP001501682">
    <property type="component" value="Unassembled WGS sequence"/>
</dbReference>
<name>A0ABP8CY51_9FLAO</name>
<comment type="caution">
    <text evidence="1">The sequence shown here is derived from an EMBL/GenBank/DDBJ whole genome shotgun (WGS) entry which is preliminary data.</text>
</comment>
<gene>
    <name evidence="1" type="ORF">GCM10022292_23800</name>
</gene>
<accession>A0ABP8CY51</accession>
<proteinExistence type="predicted"/>
<dbReference type="EMBL" id="BAABCB010000020">
    <property type="protein sequence ID" value="GAA4244583.1"/>
    <property type="molecule type" value="Genomic_DNA"/>
</dbReference>
<evidence type="ECO:0000313" key="2">
    <source>
        <dbReference type="Proteomes" id="UP001501682"/>
    </source>
</evidence>
<sequence>MIPDGNSKYPNKLIRNNELKTRPIINTTTLIAMILPKTSRLLNLYFKS</sequence>
<reference evidence="2" key="1">
    <citation type="journal article" date="2019" name="Int. J. Syst. Evol. Microbiol.">
        <title>The Global Catalogue of Microorganisms (GCM) 10K type strain sequencing project: providing services to taxonomists for standard genome sequencing and annotation.</title>
        <authorList>
            <consortium name="The Broad Institute Genomics Platform"/>
            <consortium name="The Broad Institute Genome Sequencing Center for Infectious Disease"/>
            <person name="Wu L."/>
            <person name="Ma J."/>
        </authorList>
    </citation>
    <scope>NUCLEOTIDE SEQUENCE [LARGE SCALE GENOMIC DNA]</scope>
    <source>
        <strain evidence="2">JCM 17633</strain>
    </source>
</reference>
<keyword evidence="2" id="KW-1185">Reference proteome</keyword>
<organism evidence="1 2">
    <name type="scientific">Winogradskyella damuponensis</name>
    <dbReference type="NCBI Taxonomy" id="943939"/>
    <lineage>
        <taxon>Bacteria</taxon>
        <taxon>Pseudomonadati</taxon>
        <taxon>Bacteroidota</taxon>
        <taxon>Flavobacteriia</taxon>
        <taxon>Flavobacteriales</taxon>
        <taxon>Flavobacteriaceae</taxon>
        <taxon>Winogradskyella</taxon>
    </lineage>
</organism>
<protein>
    <submittedName>
        <fullName evidence="1">Uncharacterized protein</fullName>
    </submittedName>
</protein>
<evidence type="ECO:0000313" key="1">
    <source>
        <dbReference type="EMBL" id="GAA4244583.1"/>
    </source>
</evidence>